<dbReference type="GO" id="GO:0016298">
    <property type="term" value="F:lipase activity"/>
    <property type="evidence" value="ECO:0007669"/>
    <property type="project" value="InterPro"/>
</dbReference>
<evidence type="ECO:0000256" key="5">
    <source>
        <dbReference type="SAM" id="MobiDB-lite"/>
    </source>
</evidence>
<keyword evidence="3" id="KW-0551">Lipid droplet</keyword>
<dbReference type="AlphaFoldDB" id="A0AAF0IFX7"/>
<protein>
    <recommendedName>
        <fullName evidence="8">Lipid droplet-associated hydrolase</fullName>
    </recommendedName>
</protein>
<dbReference type="GO" id="GO:0019915">
    <property type="term" value="P:lipid storage"/>
    <property type="evidence" value="ECO:0007669"/>
    <property type="project" value="InterPro"/>
</dbReference>
<comment type="subcellular location">
    <subcellularLocation>
        <location evidence="1">Lipid droplet</location>
    </subcellularLocation>
</comment>
<feature type="compositionally biased region" description="Acidic residues" evidence="5">
    <location>
        <begin position="138"/>
        <end position="149"/>
    </location>
</feature>
<dbReference type="PANTHER" id="PTHR13390:SF0">
    <property type="entry name" value="LIPID DROPLET-ASSOCIATED HYDROLASE"/>
    <property type="match status" value="1"/>
</dbReference>
<dbReference type="EMBL" id="CP120627">
    <property type="protein sequence ID" value="WEW56425.1"/>
    <property type="molecule type" value="Genomic_DNA"/>
</dbReference>
<evidence type="ECO:0000256" key="3">
    <source>
        <dbReference type="ARBA" id="ARBA00022677"/>
    </source>
</evidence>
<accession>A0AAF0IFX7</accession>
<reference evidence="6" key="1">
    <citation type="submission" date="2023-03" db="EMBL/GenBank/DDBJ databases">
        <title>Emydomyces testavorans Genome Sequence.</title>
        <authorList>
            <person name="Hoyer L."/>
        </authorList>
    </citation>
    <scope>NUCLEOTIDE SEQUENCE</scope>
    <source>
        <strain evidence="6">16-2883</strain>
    </source>
</reference>
<dbReference type="InterPro" id="IPR029058">
    <property type="entry name" value="AB_hydrolase_fold"/>
</dbReference>
<dbReference type="SUPFAM" id="SSF53474">
    <property type="entry name" value="alpha/beta-Hydrolases"/>
    <property type="match status" value="1"/>
</dbReference>
<keyword evidence="7" id="KW-1185">Reference proteome</keyword>
<comment type="similarity">
    <text evidence="2">Belongs to the AB hydrolase superfamily. LDAH family.</text>
</comment>
<keyword evidence="4" id="KW-0378">Hydrolase</keyword>
<evidence type="ECO:0008006" key="8">
    <source>
        <dbReference type="Google" id="ProtNLM"/>
    </source>
</evidence>
<dbReference type="Gene3D" id="3.40.50.1820">
    <property type="entry name" value="alpha/beta hydrolase"/>
    <property type="match status" value="1"/>
</dbReference>
<evidence type="ECO:0000256" key="1">
    <source>
        <dbReference type="ARBA" id="ARBA00004502"/>
    </source>
</evidence>
<dbReference type="GO" id="GO:0005811">
    <property type="term" value="C:lipid droplet"/>
    <property type="evidence" value="ECO:0007669"/>
    <property type="project" value="UniProtKB-SubCell"/>
</dbReference>
<name>A0AAF0IFX7_9EURO</name>
<evidence type="ECO:0000256" key="4">
    <source>
        <dbReference type="ARBA" id="ARBA00022801"/>
    </source>
</evidence>
<dbReference type="Proteomes" id="UP001219355">
    <property type="component" value="Chromosome 1"/>
</dbReference>
<evidence type="ECO:0000313" key="6">
    <source>
        <dbReference type="EMBL" id="WEW56425.1"/>
    </source>
</evidence>
<evidence type="ECO:0000256" key="2">
    <source>
        <dbReference type="ARBA" id="ARBA00008300"/>
    </source>
</evidence>
<feature type="region of interest" description="Disordered" evidence="5">
    <location>
        <begin position="282"/>
        <end position="304"/>
    </location>
</feature>
<organism evidence="6 7">
    <name type="scientific">Emydomyces testavorans</name>
    <dbReference type="NCBI Taxonomy" id="2070801"/>
    <lineage>
        <taxon>Eukaryota</taxon>
        <taxon>Fungi</taxon>
        <taxon>Dikarya</taxon>
        <taxon>Ascomycota</taxon>
        <taxon>Pezizomycotina</taxon>
        <taxon>Eurotiomycetes</taxon>
        <taxon>Eurotiomycetidae</taxon>
        <taxon>Onygenales</taxon>
        <taxon>Nannizziopsiaceae</taxon>
        <taxon>Emydomyces</taxon>
    </lineage>
</organism>
<dbReference type="PANTHER" id="PTHR13390">
    <property type="entry name" value="LIPASE"/>
    <property type="match status" value="1"/>
</dbReference>
<evidence type="ECO:0000313" key="7">
    <source>
        <dbReference type="Proteomes" id="UP001219355"/>
    </source>
</evidence>
<feature type="compositionally biased region" description="Basic and acidic residues" evidence="5">
    <location>
        <begin position="282"/>
        <end position="292"/>
    </location>
</feature>
<feature type="compositionally biased region" description="Low complexity" evidence="5">
    <location>
        <begin position="91"/>
        <end position="110"/>
    </location>
</feature>
<gene>
    <name evidence="6" type="ORF">PRK78_001868</name>
</gene>
<dbReference type="InterPro" id="IPR019363">
    <property type="entry name" value="LDAH"/>
</dbReference>
<proteinExistence type="inferred from homology"/>
<feature type="region of interest" description="Disordered" evidence="5">
    <location>
        <begin position="81"/>
        <end position="158"/>
    </location>
</feature>
<dbReference type="Pfam" id="PF10230">
    <property type="entry name" value="LIDHydrolase"/>
    <property type="match status" value="1"/>
</dbReference>
<sequence length="506" mass="55606">MTPSQTRITPDSFLTKVGTSKDGEPIIVYFVPGNPGVVSYYHYFLALVASNLSSSESAASSSSFAPAVVAAPLACGAAPQQQEQRARSYESSTRSCGQSSTNSSGSSAASRDGRAGFKSRINSVRRRKSKEVETRERDEEEEKEEEEKVDEGSLSTKREEILNYPNTNSEESYLITGRSLAGFEIEEEGAASAGLSSCRATFSFTDKMHGLAAQVEYVEDNLAQFVRKYQRKVTAAATEAALAAGQEKDAVSVRKPRPKVILLGHSVGAYISMELLRNRKEREKTRAVKAEDDAGASSDRGKGDDEEVEMDIIGGLMLFPAVVDIAKSPSGKTMTTLLNIPYLHIIASLVAKGLMSLFPSPIVRRLIRYVLKGAPDDPVDTTIAFLKSRTGVQQALYLTAEEMEQIGADKWSDEIWGISEEYKPSDDAKSQLTKLVFYFGRNDHWVAEKTRDEIIQARASQGGRGPKMVVCEDGIEHAFCIRHNEIMADKVSGYIREIVNDYRSRE</sequence>